<evidence type="ECO:0000313" key="2">
    <source>
        <dbReference type="Proteomes" id="UP000823749"/>
    </source>
</evidence>
<name>A0AAV6IC41_9ERIC</name>
<comment type="caution">
    <text evidence="1">The sequence shown here is derived from an EMBL/GenBank/DDBJ whole genome shotgun (WGS) entry which is preliminary data.</text>
</comment>
<proteinExistence type="predicted"/>
<dbReference type="Proteomes" id="UP000823749">
    <property type="component" value="Chromosome 11"/>
</dbReference>
<dbReference type="AlphaFoldDB" id="A0AAV6IC41"/>
<gene>
    <name evidence="1" type="ORF">RHGRI_032374</name>
</gene>
<evidence type="ECO:0000313" key="1">
    <source>
        <dbReference type="EMBL" id="KAG5526056.1"/>
    </source>
</evidence>
<keyword evidence="2" id="KW-1185">Reference proteome</keyword>
<protein>
    <submittedName>
        <fullName evidence="1">Uncharacterized protein</fullName>
    </submittedName>
</protein>
<organism evidence="1 2">
    <name type="scientific">Rhododendron griersonianum</name>
    <dbReference type="NCBI Taxonomy" id="479676"/>
    <lineage>
        <taxon>Eukaryota</taxon>
        <taxon>Viridiplantae</taxon>
        <taxon>Streptophyta</taxon>
        <taxon>Embryophyta</taxon>
        <taxon>Tracheophyta</taxon>
        <taxon>Spermatophyta</taxon>
        <taxon>Magnoliopsida</taxon>
        <taxon>eudicotyledons</taxon>
        <taxon>Gunneridae</taxon>
        <taxon>Pentapetalae</taxon>
        <taxon>asterids</taxon>
        <taxon>Ericales</taxon>
        <taxon>Ericaceae</taxon>
        <taxon>Ericoideae</taxon>
        <taxon>Rhodoreae</taxon>
        <taxon>Rhododendron</taxon>
    </lineage>
</organism>
<reference evidence="1" key="1">
    <citation type="submission" date="2020-08" db="EMBL/GenBank/DDBJ databases">
        <title>Plant Genome Project.</title>
        <authorList>
            <person name="Zhang R.-G."/>
        </authorList>
    </citation>
    <scope>NUCLEOTIDE SEQUENCE</scope>
    <source>
        <strain evidence="1">WSP0</strain>
        <tissue evidence="1">Leaf</tissue>
    </source>
</reference>
<accession>A0AAV6IC41</accession>
<dbReference type="EMBL" id="JACTNZ010000011">
    <property type="protein sequence ID" value="KAG5526056.1"/>
    <property type="molecule type" value="Genomic_DNA"/>
</dbReference>
<sequence>MGRSLHCTWTTFLKGRTNSGSRAHLISSEWLRMHLFHGSEANVRGASLDLFGTTVTYLLAWLSHG</sequence>